<sequence length="57" mass="6643">MRASRSAHRHVTSRSDNLNNPIHINAEGHWRYGPVVHNGAKYDLIGRRDYSVWYLPT</sequence>
<accession>A0A0G4NX19</accession>
<reference evidence="2 3" key="1">
    <citation type="journal article" date="2014" name="Nat. Commun.">
        <title>Multiple recent horizontal transfers of a large genomic region in cheese making fungi.</title>
        <authorList>
            <person name="Cheeseman K."/>
            <person name="Ropars J."/>
            <person name="Renault P."/>
            <person name="Dupont J."/>
            <person name="Gouzy J."/>
            <person name="Branca A."/>
            <person name="Abraham A.L."/>
            <person name="Ceppi M."/>
            <person name="Conseiller E."/>
            <person name="Debuchy R."/>
            <person name="Malagnac F."/>
            <person name="Goarin A."/>
            <person name="Silar P."/>
            <person name="Lacoste S."/>
            <person name="Sallet E."/>
            <person name="Bensimon A."/>
            <person name="Giraud T."/>
            <person name="Brygoo Y."/>
        </authorList>
    </citation>
    <scope>NUCLEOTIDE SEQUENCE [LARGE SCALE GENOMIC DNA]</scope>
    <source>
        <strain evidence="3">FM 013</strain>
    </source>
</reference>
<evidence type="ECO:0000313" key="2">
    <source>
        <dbReference type="EMBL" id="CRL18596.1"/>
    </source>
</evidence>
<dbReference type="EMBL" id="HG793135">
    <property type="protein sequence ID" value="CRL18596.1"/>
    <property type="molecule type" value="Genomic_DNA"/>
</dbReference>
<evidence type="ECO:0000256" key="1">
    <source>
        <dbReference type="SAM" id="MobiDB-lite"/>
    </source>
</evidence>
<evidence type="ECO:0000313" key="3">
    <source>
        <dbReference type="Proteomes" id="UP000053732"/>
    </source>
</evidence>
<keyword evidence="3" id="KW-1185">Reference proteome</keyword>
<protein>
    <submittedName>
        <fullName evidence="2">Str. FM013</fullName>
    </submittedName>
</protein>
<organism evidence="2 3">
    <name type="scientific">Penicillium camemberti (strain FM 013)</name>
    <dbReference type="NCBI Taxonomy" id="1429867"/>
    <lineage>
        <taxon>Eukaryota</taxon>
        <taxon>Fungi</taxon>
        <taxon>Dikarya</taxon>
        <taxon>Ascomycota</taxon>
        <taxon>Pezizomycotina</taxon>
        <taxon>Eurotiomycetes</taxon>
        <taxon>Eurotiomycetidae</taxon>
        <taxon>Eurotiales</taxon>
        <taxon>Aspergillaceae</taxon>
        <taxon>Penicillium</taxon>
    </lineage>
</organism>
<feature type="compositionally biased region" description="Basic residues" evidence="1">
    <location>
        <begin position="1"/>
        <end position="12"/>
    </location>
</feature>
<dbReference type="Proteomes" id="UP000053732">
    <property type="component" value="Unassembled WGS sequence"/>
</dbReference>
<dbReference type="AlphaFoldDB" id="A0A0G4NX19"/>
<proteinExistence type="predicted"/>
<feature type="region of interest" description="Disordered" evidence="1">
    <location>
        <begin position="1"/>
        <end position="20"/>
    </location>
</feature>
<name>A0A0G4NX19_PENC3</name>
<gene>
    <name evidence="2" type="ORF">PCAMFM013_S002g000466</name>
</gene>